<dbReference type="AlphaFoldDB" id="L1KWA3"/>
<feature type="region of interest" description="Disordered" evidence="1">
    <location>
        <begin position="25"/>
        <end position="56"/>
    </location>
</feature>
<protein>
    <submittedName>
        <fullName evidence="2">Uncharacterized protein</fullName>
    </submittedName>
</protein>
<organism evidence="2 3">
    <name type="scientific">Streptomyces ipomoeae 91-03</name>
    <dbReference type="NCBI Taxonomy" id="698759"/>
    <lineage>
        <taxon>Bacteria</taxon>
        <taxon>Bacillati</taxon>
        <taxon>Actinomycetota</taxon>
        <taxon>Actinomycetes</taxon>
        <taxon>Kitasatosporales</taxon>
        <taxon>Streptomycetaceae</taxon>
        <taxon>Streptomyces</taxon>
    </lineage>
</organism>
<keyword evidence="3" id="KW-1185">Reference proteome</keyword>
<dbReference type="EMBL" id="AEJC01000334">
    <property type="protein sequence ID" value="EKX64892.1"/>
    <property type="molecule type" value="Genomic_DNA"/>
</dbReference>
<dbReference type="PATRIC" id="fig|698759.3.peg.4465"/>
<proteinExistence type="predicted"/>
<feature type="compositionally biased region" description="Low complexity" evidence="1">
    <location>
        <begin position="25"/>
        <end position="37"/>
    </location>
</feature>
<reference evidence="2 3" key="1">
    <citation type="submission" date="2012-11" db="EMBL/GenBank/DDBJ databases">
        <authorList>
            <person name="Huguet-Tapia J.C."/>
            <person name="Durkin A.S."/>
            <person name="Pettis G.S."/>
            <person name="Badger J.H."/>
        </authorList>
    </citation>
    <scope>NUCLEOTIDE SEQUENCE [LARGE SCALE GENOMIC DNA]</scope>
    <source>
        <strain evidence="2 3">91-03</strain>
    </source>
</reference>
<dbReference type="RefSeq" id="WP_009317895.1">
    <property type="nucleotide sequence ID" value="NZ_AEJC01000334.1"/>
</dbReference>
<gene>
    <name evidence="2" type="ORF">STRIP9103_07769</name>
</gene>
<evidence type="ECO:0000313" key="3">
    <source>
        <dbReference type="Proteomes" id="UP000010411"/>
    </source>
</evidence>
<evidence type="ECO:0000313" key="2">
    <source>
        <dbReference type="EMBL" id="EKX64892.1"/>
    </source>
</evidence>
<comment type="caution">
    <text evidence="2">The sequence shown here is derived from an EMBL/GenBank/DDBJ whole genome shotgun (WGS) entry which is preliminary data.</text>
</comment>
<evidence type="ECO:0000256" key="1">
    <source>
        <dbReference type="SAM" id="MobiDB-lite"/>
    </source>
</evidence>
<accession>L1KWA3</accession>
<name>L1KWA3_9ACTN</name>
<dbReference type="Proteomes" id="UP000010411">
    <property type="component" value="Unassembled WGS sequence"/>
</dbReference>
<sequence>MSADREPDPSDGLKTFGVFVQARTAGTTPASTAPSGSLSCRTDGVTPARRGRKEAV</sequence>